<evidence type="ECO:0000259" key="5">
    <source>
        <dbReference type="Pfam" id="PF13193"/>
    </source>
</evidence>
<organism evidence="6 7">
    <name type="scientific">Bacillus thermozeamaize</name>
    <dbReference type="NCBI Taxonomy" id="230954"/>
    <lineage>
        <taxon>Bacteria</taxon>
        <taxon>Bacillati</taxon>
        <taxon>Bacillota</taxon>
        <taxon>Bacilli</taxon>
        <taxon>Bacillales</taxon>
        <taxon>Bacillaceae</taxon>
        <taxon>Bacillus</taxon>
    </lineage>
</organism>
<feature type="domain" description="AMP-dependent synthetase/ligase" evidence="4">
    <location>
        <begin position="10"/>
        <end position="374"/>
    </location>
</feature>
<dbReference type="InterPro" id="IPR025110">
    <property type="entry name" value="AMP-bd_C"/>
</dbReference>
<dbReference type="Gene3D" id="3.30.300.30">
    <property type="match status" value="1"/>
</dbReference>
<evidence type="ECO:0000313" key="6">
    <source>
        <dbReference type="EMBL" id="OUM88886.1"/>
    </source>
</evidence>
<dbReference type="AlphaFoldDB" id="A0A1Y3PRZ6"/>
<sequence length="515" mass="57847">MNVGQLYAMQANKMRNKPAVIYQGNLYTHAELNSRSNRLAQALLRLGYQKGERVVILSKNHLEHPVIMLGSAKIGVSFTPLNYRLTPAEFLSIVRHCKPRGIFFTSDYLDTVHMLRKEVPIREAVLFGEEGSLDGGADAGWYTLPSLLESQPDHYPAVEVGESDLYYIGYTSGTTGKPKGAMVDHRSRCMLALVYGVEFGVGEDGIQLVAGPICHSAPHSISLAQLLLGGTIVIMKEFDPEEVIRNIKTYRITNMFMAPTMYNMVLQLPDAVRARYDVRSVKTLISAGSPLPTRVKEGIIQYFSDAGLNEFYGSTETGINLNLRPVDQMRTTRSVGKPVLFNEVLILDEDRNPVQTGDVGEIFIKNPYYFKGYLHDEEETKKVFWGDYVSVGDMGRQDENGFYYIVDRKKDMVISGGVNIFPAEIEDVLYRHPGVKEAVVIGVPDEKWGEALKAFVVPKDPGLTEEMIIDHCRQHLASYKKPKSVEFVQELPRNPAGKILKRVLREKYWTGDVKV</sequence>
<dbReference type="InterPro" id="IPR045851">
    <property type="entry name" value="AMP-bd_C_sf"/>
</dbReference>
<dbReference type="InterPro" id="IPR050237">
    <property type="entry name" value="ATP-dep_AMP-bd_enzyme"/>
</dbReference>
<dbReference type="Pfam" id="PF00501">
    <property type="entry name" value="AMP-binding"/>
    <property type="match status" value="1"/>
</dbReference>
<keyword evidence="3" id="KW-0547">Nucleotide-binding</keyword>
<protein>
    <recommendedName>
        <fullName evidence="8">Long-chain fatty acid--CoA ligase</fullName>
    </recommendedName>
</protein>
<reference evidence="7" key="1">
    <citation type="submission" date="2016-06" db="EMBL/GenBank/DDBJ databases">
        <authorList>
            <person name="Nascimento L."/>
            <person name="Pereira R.V."/>
            <person name="Martins L.F."/>
            <person name="Quaggio R.B."/>
            <person name="Silva A.M."/>
            <person name="Setubal J.C."/>
        </authorList>
    </citation>
    <scope>NUCLEOTIDE SEQUENCE [LARGE SCALE GENOMIC DNA]</scope>
</reference>
<dbReference type="InterPro" id="IPR000873">
    <property type="entry name" value="AMP-dep_synth/lig_dom"/>
</dbReference>
<accession>A0A1Y3PRZ6</accession>
<feature type="domain" description="AMP-binding enzyme C-terminal" evidence="5">
    <location>
        <begin position="424"/>
        <end position="498"/>
    </location>
</feature>
<dbReference type="PANTHER" id="PTHR43767:SF7">
    <property type="entry name" value="MEDIUM_LONG-CHAIN-FATTY-ACID--COA LIGASE FADD8"/>
    <property type="match status" value="1"/>
</dbReference>
<evidence type="ECO:0008006" key="8">
    <source>
        <dbReference type="Google" id="ProtNLM"/>
    </source>
</evidence>
<keyword evidence="3" id="KW-0067">ATP-binding</keyword>
<dbReference type="FunFam" id="3.30.300.30:FF:000008">
    <property type="entry name" value="2,3-dihydroxybenzoate-AMP ligase"/>
    <property type="match status" value="1"/>
</dbReference>
<name>A0A1Y3PRZ6_9BACI</name>
<evidence type="ECO:0000256" key="2">
    <source>
        <dbReference type="ARBA" id="ARBA00022598"/>
    </source>
</evidence>
<dbReference type="InterPro" id="IPR020845">
    <property type="entry name" value="AMP-binding_CS"/>
</dbReference>
<comment type="caution">
    <text evidence="6">The sequence shown here is derived from an EMBL/GenBank/DDBJ whole genome shotgun (WGS) entry which is preliminary data.</text>
</comment>
<evidence type="ECO:0000256" key="3">
    <source>
        <dbReference type="ARBA" id="ARBA00022840"/>
    </source>
</evidence>
<proteinExistence type="inferred from homology"/>
<dbReference type="Proteomes" id="UP000196475">
    <property type="component" value="Unassembled WGS sequence"/>
</dbReference>
<evidence type="ECO:0000313" key="7">
    <source>
        <dbReference type="Proteomes" id="UP000196475"/>
    </source>
</evidence>
<gene>
    <name evidence="6" type="ORF">BAA01_16405</name>
</gene>
<dbReference type="SUPFAM" id="SSF56801">
    <property type="entry name" value="Acetyl-CoA synthetase-like"/>
    <property type="match status" value="1"/>
</dbReference>
<dbReference type="GO" id="GO:0016877">
    <property type="term" value="F:ligase activity, forming carbon-sulfur bonds"/>
    <property type="evidence" value="ECO:0007669"/>
    <property type="project" value="UniProtKB-ARBA"/>
</dbReference>
<evidence type="ECO:0000256" key="1">
    <source>
        <dbReference type="ARBA" id="ARBA00006432"/>
    </source>
</evidence>
<comment type="similarity">
    <text evidence="1">Belongs to the ATP-dependent AMP-binding enzyme family.</text>
</comment>
<evidence type="ECO:0000259" key="4">
    <source>
        <dbReference type="Pfam" id="PF00501"/>
    </source>
</evidence>
<dbReference type="EMBL" id="LZRT01000055">
    <property type="protein sequence ID" value="OUM88886.1"/>
    <property type="molecule type" value="Genomic_DNA"/>
</dbReference>
<dbReference type="PROSITE" id="PS00455">
    <property type="entry name" value="AMP_BINDING"/>
    <property type="match status" value="1"/>
</dbReference>
<dbReference type="Pfam" id="PF13193">
    <property type="entry name" value="AMP-binding_C"/>
    <property type="match status" value="1"/>
</dbReference>
<dbReference type="PANTHER" id="PTHR43767">
    <property type="entry name" value="LONG-CHAIN-FATTY-ACID--COA LIGASE"/>
    <property type="match status" value="1"/>
</dbReference>
<dbReference type="GO" id="GO:0005524">
    <property type="term" value="F:ATP binding"/>
    <property type="evidence" value="ECO:0007669"/>
    <property type="project" value="UniProtKB-KW"/>
</dbReference>
<dbReference type="InterPro" id="IPR042099">
    <property type="entry name" value="ANL_N_sf"/>
</dbReference>
<keyword evidence="2" id="KW-0436">Ligase</keyword>
<dbReference type="Gene3D" id="3.40.50.12780">
    <property type="entry name" value="N-terminal domain of ligase-like"/>
    <property type="match status" value="1"/>
</dbReference>